<reference evidence="10" key="1">
    <citation type="submission" date="2022-11" db="UniProtKB">
        <authorList>
            <consortium name="WormBaseParasite"/>
        </authorList>
    </citation>
    <scope>IDENTIFICATION</scope>
</reference>
<dbReference type="AlphaFoldDB" id="A0A914EGI4"/>
<evidence type="ECO:0000259" key="7">
    <source>
        <dbReference type="Pfam" id="PF13193"/>
    </source>
</evidence>
<dbReference type="Gene3D" id="3.30.300.30">
    <property type="match status" value="2"/>
</dbReference>
<dbReference type="GO" id="GO:0005524">
    <property type="term" value="F:ATP binding"/>
    <property type="evidence" value="ECO:0007669"/>
    <property type="project" value="UniProtKB-KW"/>
</dbReference>
<feature type="domain" description="AMP-dependent synthetase/ligase" evidence="6">
    <location>
        <begin position="200"/>
        <end position="446"/>
    </location>
</feature>
<dbReference type="GO" id="GO:0003987">
    <property type="term" value="F:acetate-CoA ligase activity"/>
    <property type="evidence" value="ECO:0007669"/>
    <property type="project" value="UniProtKB-EC"/>
</dbReference>
<dbReference type="InterPro" id="IPR042099">
    <property type="entry name" value="ANL_N_sf"/>
</dbReference>
<dbReference type="Proteomes" id="UP000887540">
    <property type="component" value="Unplaced"/>
</dbReference>
<evidence type="ECO:0000313" key="10">
    <source>
        <dbReference type="WBParaSite" id="ACRNAN_scaffold810.g7983.t1"/>
    </source>
</evidence>
<dbReference type="InterPro" id="IPR032387">
    <property type="entry name" value="ACAS_N"/>
</dbReference>
<dbReference type="InterPro" id="IPR020845">
    <property type="entry name" value="AMP-binding_CS"/>
</dbReference>
<feature type="domain" description="Acetyl-coenzyme A synthetase N-terminal" evidence="8">
    <location>
        <begin position="62"/>
        <end position="121"/>
    </location>
</feature>
<dbReference type="PROSITE" id="PS00455">
    <property type="entry name" value="AMP_BINDING"/>
    <property type="match status" value="2"/>
</dbReference>
<dbReference type="InterPro" id="IPR045851">
    <property type="entry name" value="AMP-bd_C_sf"/>
</dbReference>
<name>A0A914EGI4_9BILA</name>
<feature type="domain" description="Acetyl-coenzyme A synthetase N-terminal" evidence="8">
    <location>
        <begin position="683"/>
        <end position="720"/>
    </location>
</feature>
<dbReference type="Gene3D" id="3.40.50.12780">
    <property type="entry name" value="N-terminal domain of ligase-like"/>
    <property type="match status" value="2"/>
</dbReference>
<keyword evidence="9" id="KW-1185">Reference proteome</keyword>
<feature type="domain" description="AMP-binding enzyme C-terminal" evidence="7">
    <location>
        <begin position="501"/>
        <end position="579"/>
    </location>
</feature>
<keyword evidence="3" id="KW-0436">Ligase</keyword>
<evidence type="ECO:0000259" key="6">
    <source>
        <dbReference type="Pfam" id="PF00501"/>
    </source>
</evidence>
<keyword evidence="4" id="KW-0547">Nucleotide-binding</keyword>
<dbReference type="InterPro" id="IPR025110">
    <property type="entry name" value="AMP-bd_C"/>
</dbReference>
<dbReference type="Pfam" id="PF00501">
    <property type="entry name" value="AMP-binding"/>
    <property type="match status" value="2"/>
</dbReference>
<dbReference type="PANTHER" id="PTHR24095">
    <property type="entry name" value="ACETYL-COENZYME A SYNTHETASE"/>
    <property type="match status" value="1"/>
</dbReference>
<feature type="domain" description="AMP-dependent synthetase/ligase" evidence="6">
    <location>
        <begin position="742"/>
        <end position="990"/>
    </location>
</feature>
<proteinExistence type="inferred from homology"/>
<protein>
    <recommendedName>
        <fullName evidence="2">acetate--CoA ligase</fullName>
        <ecNumber evidence="2">6.2.1.1</ecNumber>
    </recommendedName>
</protein>
<evidence type="ECO:0000256" key="3">
    <source>
        <dbReference type="ARBA" id="ARBA00022598"/>
    </source>
</evidence>
<evidence type="ECO:0000259" key="8">
    <source>
        <dbReference type="Pfam" id="PF16177"/>
    </source>
</evidence>
<dbReference type="WBParaSite" id="ACRNAN_scaffold810.g7983.t1">
    <property type="protein sequence ID" value="ACRNAN_scaffold810.g7983.t1"/>
    <property type="gene ID" value="ACRNAN_scaffold810.g7983"/>
</dbReference>
<accession>A0A914EGI4</accession>
<keyword evidence="5" id="KW-0067">ATP-binding</keyword>
<dbReference type="SUPFAM" id="SSF56801">
    <property type="entry name" value="Acetyl-CoA synthetase-like"/>
    <property type="match status" value="2"/>
</dbReference>
<feature type="domain" description="AMP-binding enzyme C-terminal" evidence="7">
    <location>
        <begin position="1045"/>
        <end position="1123"/>
    </location>
</feature>
<dbReference type="GO" id="GO:0006085">
    <property type="term" value="P:acetyl-CoA biosynthetic process"/>
    <property type="evidence" value="ECO:0007669"/>
    <property type="project" value="TreeGrafter"/>
</dbReference>
<dbReference type="Pfam" id="PF16177">
    <property type="entry name" value="ACAS_N"/>
    <property type="match status" value="2"/>
</dbReference>
<sequence>MLTYLATSYKYELLKKQLDVDKQFEYDHQFLQEETPLHEAEEIYYPPQKLKNQAFIRSIAHYSELYRQSMEEPNKFWKSVAKELHFEKWSDKGLEYNFDHRKGEIFVKFMEGAKTNMAYNCLERNIQKGLGSKIAYIWEGNEPGDQMTITYQELLNQVVKFAEVLRTKGVKKGDVDHSVDSVIMLEHLKRVRKPQGATPPEVKINEKIDSFWHIEMEEASSKNLQASKIEWNDSEDPLFILYTSGSTGTPKGLVHTTTGYMTYAYEAVKTIFDTKSDDVFWCTADIGWITGHTFVVYGPLLNGLTTMILEGLPNYPDGSRVTKLYTAPTAVRSLMACPDEMVTKHSRDSLKIIGVAGEPTNPGAWRWLHRLVGEEKCAIVDTYWQTETGGPMLTPFPGATPTKPGSATNPFFGVDPVLVDDKGDLLRGETEGNLCFARAWPGMARTIWGDHSRFIKTYFSTYPGLYFTGDGARRDHDSYYWVTGRVDDNMNVAGHLLSTSEIESVIVLHPDVVESAVVAVSHPSKGHVPYAFVILRNGKTLTQKLIDEIKQIVREKIGPFAAPYVIHESSGLPKTRSGKITRRILRIIAEGDHKANLGDTSTLLDEAVIEEMWKKRPDFKFVHTYLATSYKYEFLKKQLDVDKQFEYDHQFLQEETPLHEVEEIYYPPQNLKNQAFIRSITHYNELYRQSMEEPNKFWKSVAKELHFEKWSDKGLEYNFDHRKGEVFDHSVDSVIMLEHLKRVRKPQGATPPEVKINEKIDSFWHIEMEEASSKNLQASKIEWNDSEDPLFILYTSGSTGTPKGLVHTTTGYMTYAYEAVKTIFDTKSDDVFWCTADIGWITGHTFVVYGPLLNGLTTMMLEGLPNYPDGSRVWQIVEKHKVTKLYTAPTAVRSLMACPDEMVTKHSRDSLKIIGVVGEPINPGAWRWLHRLGGPMLTPFPGATPTKPGSATKPFFSVDPVLVDDKGDLLRGETEGNLCFARAWPGMARTIWGDHSRFIKTYFSTYPGLYFTGDGARRDHDSYYWVTGRVDDNMNVAGHLLSTSEIESVIVLHPDVVESAVVAVSHPSKGHVPYAFVILRNGKTLTHKLIDEIKQIVREKIGPFAAPYVIHESSGLPKTRSGKITRRILRIIAEGDHKANLGDTSTLLDEAVIEEMWKKRPDFKFVHTC</sequence>
<comment type="similarity">
    <text evidence="1">Belongs to the ATP-dependent AMP-binding enzyme family.</text>
</comment>
<evidence type="ECO:0000256" key="4">
    <source>
        <dbReference type="ARBA" id="ARBA00022741"/>
    </source>
</evidence>
<evidence type="ECO:0000256" key="5">
    <source>
        <dbReference type="ARBA" id="ARBA00022840"/>
    </source>
</evidence>
<dbReference type="PANTHER" id="PTHR24095:SF244">
    <property type="entry name" value="ACETYL-COENZYME A SYNTHETASE"/>
    <property type="match status" value="1"/>
</dbReference>
<dbReference type="Pfam" id="PF13193">
    <property type="entry name" value="AMP-binding_C"/>
    <property type="match status" value="2"/>
</dbReference>
<evidence type="ECO:0000256" key="2">
    <source>
        <dbReference type="ARBA" id="ARBA00013275"/>
    </source>
</evidence>
<dbReference type="InterPro" id="IPR000873">
    <property type="entry name" value="AMP-dep_synth/lig_dom"/>
</dbReference>
<evidence type="ECO:0000256" key="1">
    <source>
        <dbReference type="ARBA" id="ARBA00006432"/>
    </source>
</evidence>
<evidence type="ECO:0000313" key="9">
    <source>
        <dbReference type="Proteomes" id="UP000887540"/>
    </source>
</evidence>
<dbReference type="EC" id="6.2.1.1" evidence="2"/>
<organism evidence="9 10">
    <name type="scientific">Acrobeloides nanus</name>
    <dbReference type="NCBI Taxonomy" id="290746"/>
    <lineage>
        <taxon>Eukaryota</taxon>
        <taxon>Metazoa</taxon>
        <taxon>Ecdysozoa</taxon>
        <taxon>Nematoda</taxon>
        <taxon>Chromadorea</taxon>
        <taxon>Rhabditida</taxon>
        <taxon>Tylenchina</taxon>
        <taxon>Cephalobomorpha</taxon>
        <taxon>Cephaloboidea</taxon>
        <taxon>Cephalobidae</taxon>
        <taxon>Acrobeloides</taxon>
    </lineage>
</organism>